<dbReference type="EMBL" id="LT554414">
    <property type="protein sequence ID" value="SAM04608.1"/>
    <property type="molecule type" value="Genomic_DNA"/>
</dbReference>
<evidence type="ECO:0000259" key="3">
    <source>
        <dbReference type="PROSITE" id="PS50076"/>
    </source>
</evidence>
<keyword evidence="2" id="KW-0472">Membrane</keyword>
<dbReference type="PROSITE" id="PS50076">
    <property type="entry name" value="DNAJ_2"/>
    <property type="match status" value="1"/>
</dbReference>
<dbReference type="SUPFAM" id="SSF46565">
    <property type="entry name" value="Chaperone J-domain"/>
    <property type="match status" value="1"/>
</dbReference>
<protein>
    <recommendedName>
        <fullName evidence="3">J domain-containing protein</fullName>
    </recommendedName>
</protein>
<dbReference type="InterPro" id="IPR036869">
    <property type="entry name" value="J_dom_sf"/>
</dbReference>
<feature type="compositionally biased region" description="Low complexity" evidence="1">
    <location>
        <begin position="398"/>
        <end position="409"/>
    </location>
</feature>
<dbReference type="Gene3D" id="1.10.287.110">
    <property type="entry name" value="DnaJ domain"/>
    <property type="match status" value="1"/>
</dbReference>
<dbReference type="Pfam" id="PF00226">
    <property type="entry name" value="DnaJ"/>
    <property type="match status" value="1"/>
</dbReference>
<dbReference type="STRING" id="4829.A0A168QG14"/>
<dbReference type="InterPro" id="IPR001623">
    <property type="entry name" value="DnaJ_domain"/>
</dbReference>
<keyword evidence="5" id="KW-1185">Reference proteome</keyword>
<dbReference type="InParanoid" id="A0A168QG14"/>
<dbReference type="OMA" id="YSLRKMY"/>
<keyword evidence="2" id="KW-1133">Transmembrane helix</keyword>
<feature type="domain" description="J" evidence="3">
    <location>
        <begin position="413"/>
        <end position="482"/>
    </location>
</feature>
<dbReference type="AlphaFoldDB" id="A0A168QG14"/>
<reference evidence="4" key="1">
    <citation type="submission" date="2016-04" db="EMBL/GenBank/DDBJ databases">
        <authorList>
            <person name="Evans L.H."/>
            <person name="Alamgir A."/>
            <person name="Owens N."/>
            <person name="Weber N.D."/>
            <person name="Virtaneva K."/>
            <person name="Barbian K."/>
            <person name="Babar A."/>
            <person name="Rosenke K."/>
        </authorList>
    </citation>
    <scope>NUCLEOTIDE SEQUENCE [LARGE SCALE GENOMIC DNA]</scope>
    <source>
        <strain evidence="4">CBS 101.48</strain>
    </source>
</reference>
<feature type="region of interest" description="Disordered" evidence="1">
    <location>
        <begin position="384"/>
        <end position="410"/>
    </location>
</feature>
<dbReference type="PANTHER" id="PTHR24074">
    <property type="entry name" value="CO-CHAPERONE PROTEIN DJLA"/>
    <property type="match status" value="1"/>
</dbReference>
<dbReference type="PRINTS" id="PR00625">
    <property type="entry name" value="JDOMAIN"/>
</dbReference>
<dbReference type="Proteomes" id="UP000078561">
    <property type="component" value="Unassembled WGS sequence"/>
</dbReference>
<dbReference type="OrthoDB" id="445556at2759"/>
<accession>A0A168QG14</accession>
<dbReference type="SMART" id="SM00271">
    <property type="entry name" value="DnaJ"/>
    <property type="match status" value="1"/>
</dbReference>
<dbReference type="CDD" id="cd06257">
    <property type="entry name" value="DnaJ"/>
    <property type="match status" value="1"/>
</dbReference>
<keyword evidence="2" id="KW-0812">Transmembrane</keyword>
<evidence type="ECO:0000313" key="5">
    <source>
        <dbReference type="Proteomes" id="UP000078561"/>
    </source>
</evidence>
<feature type="transmembrane region" description="Helical" evidence="2">
    <location>
        <begin position="321"/>
        <end position="341"/>
    </location>
</feature>
<feature type="transmembrane region" description="Helical" evidence="2">
    <location>
        <begin position="294"/>
        <end position="315"/>
    </location>
</feature>
<sequence>MIRSLFLGELTSTRIQWTRTVILRRCFSTSKWQQRDEGPPQNKLRAIPFTQHIKAAETVFNDFHGNGFFSVCIRNTGPPEETFLPFWVVSAKAHIQLKQAQVGRNTIQHHFNPATKRMEQYYTTEWAWVPSPEQYTFTRQYSPESHVDLQVYGSYKYRRGLVNGIRQTHVASVQPFTADLMDRPNYNDMDEEIRNIQRRIDPFTIYPTTALRLARSYIQSNEEKEMDNILCNAYAADKTRLVDIKIKITDIHVSPVYYPAYVFTVNYLNRNLRTFVNGNNLSVNGMRAYNWRRAAACSALGMTALTMANGGIGWGGYSGSFWIGIVLPSLATAVMVMYYPLISLRVQDAIRQREVKSQLHDQKIWDAEWTEAYDSFESEQRYRAWHSEQQNHQKRRTGYSSTHSSTTGGDPKGYYAALNVPTSASKSDIQGAFRGLAMKYHPDRYTDPKDKKAAKEKFQVISNAYSVLRDSKLLCHSIMQQH</sequence>
<evidence type="ECO:0000313" key="4">
    <source>
        <dbReference type="EMBL" id="SAM04608.1"/>
    </source>
</evidence>
<dbReference type="InterPro" id="IPR050817">
    <property type="entry name" value="DjlA_DnaK_co-chaperone"/>
</dbReference>
<evidence type="ECO:0000256" key="2">
    <source>
        <dbReference type="SAM" id="Phobius"/>
    </source>
</evidence>
<evidence type="ECO:0000256" key="1">
    <source>
        <dbReference type="SAM" id="MobiDB-lite"/>
    </source>
</evidence>
<gene>
    <name evidence="4" type="primary">ABSGL_10474.1 scaffold 12026</name>
</gene>
<proteinExistence type="predicted"/>
<organism evidence="4">
    <name type="scientific">Absidia glauca</name>
    <name type="common">Pin mould</name>
    <dbReference type="NCBI Taxonomy" id="4829"/>
    <lineage>
        <taxon>Eukaryota</taxon>
        <taxon>Fungi</taxon>
        <taxon>Fungi incertae sedis</taxon>
        <taxon>Mucoromycota</taxon>
        <taxon>Mucoromycotina</taxon>
        <taxon>Mucoromycetes</taxon>
        <taxon>Mucorales</taxon>
        <taxon>Cunninghamellaceae</taxon>
        <taxon>Absidia</taxon>
    </lineage>
</organism>
<name>A0A168QG14_ABSGL</name>